<reference evidence="2 3" key="1">
    <citation type="submission" date="2018-11" db="EMBL/GenBank/DDBJ databases">
        <title>Genomic Encyclopedia of Type Strains, Phase IV (KMG-IV): sequencing the most valuable type-strain genomes for metagenomic binning, comparative biology and taxonomic classification.</title>
        <authorList>
            <person name="Goeker M."/>
        </authorList>
    </citation>
    <scope>NUCLEOTIDE SEQUENCE [LARGE SCALE GENOMIC DNA]</scope>
    <source>
        <strain evidence="2 3">DSM 27783</strain>
    </source>
</reference>
<dbReference type="AlphaFoldDB" id="A0AAJ4RAQ6"/>
<gene>
    <name evidence="1" type="ORF">C6V80_09930</name>
    <name evidence="2" type="ORF">EDC58_1997</name>
</gene>
<protein>
    <submittedName>
        <fullName evidence="2">Uncharacterized protein</fullName>
    </submittedName>
</protein>
<dbReference type="EMBL" id="RJVK01000006">
    <property type="protein sequence ID" value="ROR38782.1"/>
    <property type="molecule type" value="Genomic_DNA"/>
</dbReference>
<sequence length="104" mass="12765">MTLNEIFKNFQIDENKKVTGILRELFPFIEEAKKYYELKNIYDFLKTEKGLDTTFKNFKTTLSRIKKEKEKKHPYETEEFFVIRVKNPEFKKELEKLITKFKKE</sequence>
<dbReference type="Proteomes" id="UP000272781">
    <property type="component" value="Unassembled WGS sequence"/>
</dbReference>
<geneLocation type="plasmid" evidence="1 4">
    <name>unnamed1</name>
</geneLocation>
<evidence type="ECO:0000313" key="1">
    <source>
        <dbReference type="EMBL" id="QDD68163.1"/>
    </source>
</evidence>
<name>A0AAJ4RAQ6_9BACT</name>
<dbReference type="EMBL" id="CP040940">
    <property type="protein sequence ID" value="QDD68163.1"/>
    <property type="molecule type" value="Genomic_DNA"/>
</dbReference>
<keyword evidence="4" id="KW-1185">Reference proteome</keyword>
<dbReference type="RefSeq" id="WP_123353367.1">
    <property type="nucleotide sequence ID" value="NZ_CP040940.1"/>
</dbReference>
<evidence type="ECO:0000313" key="2">
    <source>
        <dbReference type="EMBL" id="ROR38782.1"/>
    </source>
</evidence>
<keyword evidence="1" id="KW-0614">Plasmid</keyword>
<proteinExistence type="predicted"/>
<reference evidence="1 4" key="2">
    <citation type="submission" date="2019-06" db="EMBL/GenBank/DDBJ databases">
        <title>A comparative analysis of the Nautiliaceae.</title>
        <authorList>
            <person name="Grosche A."/>
            <person name="Smedile F."/>
            <person name="Vetriani C."/>
        </authorList>
    </citation>
    <scope>NUCLEOTIDE SEQUENCE [LARGE SCALE GENOMIC DNA]</scope>
    <source>
        <strain evidence="1 4">TB6</strain>
        <plasmid evidence="1 4">unnamed1</plasmid>
    </source>
</reference>
<evidence type="ECO:0000313" key="4">
    <source>
        <dbReference type="Proteomes" id="UP000298805"/>
    </source>
</evidence>
<dbReference type="Proteomes" id="UP000298805">
    <property type="component" value="Plasmid unnamed1"/>
</dbReference>
<organism evidence="2 3">
    <name type="scientific">Caminibacter pacificus</name>
    <dbReference type="NCBI Taxonomy" id="1424653"/>
    <lineage>
        <taxon>Bacteria</taxon>
        <taxon>Pseudomonadati</taxon>
        <taxon>Campylobacterota</taxon>
        <taxon>Epsilonproteobacteria</taxon>
        <taxon>Nautiliales</taxon>
        <taxon>Nautiliaceae</taxon>
        <taxon>Caminibacter</taxon>
    </lineage>
</organism>
<accession>A0AAJ4RAQ6</accession>
<evidence type="ECO:0000313" key="3">
    <source>
        <dbReference type="Proteomes" id="UP000272781"/>
    </source>
</evidence>